<feature type="region of interest" description="Disordered" evidence="1">
    <location>
        <begin position="1"/>
        <end position="53"/>
    </location>
</feature>
<evidence type="ECO:0000313" key="3">
    <source>
        <dbReference type="Proteomes" id="UP001357485"/>
    </source>
</evidence>
<reference evidence="2 3" key="1">
    <citation type="submission" date="2023-08" db="EMBL/GenBank/DDBJ databases">
        <title>Black Yeasts Isolated from many extreme environments.</title>
        <authorList>
            <person name="Coleine C."/>
            <person name="Stajich J.E."/>
            <person name="Selbmann L."/>
        </authorList>
    </citation>
    <scope>NUCLEOTIDE SEQUENCE [LARGE SCALE GENOMIC DNA]</scope>
    <source>
        <strain evidence="2 3">CCFEE 536</strain>
    </source>
</reference>
<keyword evidence="3" id="KW-1185">Reference proteome</keyword>
<gene>
    <name evidence="2" type="ORF">LTR16_006244</name>
</gene>
<feature type="non-terminal residue" evidence="2">
    <location>
        <position position="53"/>
    </location>
</feature>
<proteinExistence type="predicted"/>
<evidence type="ECO:0000313" key="2">
    <source>
        <dbReference type="EMBL" id="KAK5107643.1"/>
    </source>
</evidence>
<dbReference type="EMBL" id="JAVRRA010025757">
    <property type="protein sequence ID" value="KAK5107643.1"/>
    <property type="molecule type" value="Genomic_DNA"/>
</dbReference>
<sequence>MEQSDHHSGDENGFGDEPPSRPRRLPDDLPKSLDDRRSFPSYSGETEIYDAWQ</sequence>
<name>A0ABR0KS36_9PEZI</name>
<feature type="compositionally biased region" description="Basic and acidic residues" evidence="1">
    <location>
        <begin position="1"/>
        <end position="10"/>
    </location>
</feature>
<dbReference type="Proteomes" id="UP001357485">
    <property type="component" value="Unassembled WGS sequence"/>
</dbReference>
<evidence type="ECO:0000256" key="1">
    <source>
        <dbReference type="SAM" id="MobiDB-lite"/>
    </source>
</evidence>
<comment type="caution">
    <text evidence="2">The sequence shown here is derived from an EMBL/GenBank/DDBJ whole genome shotgun (WGS) entry which is preliminary data.</text>
</comment>
<protein>
    <submittedName>
        <fullName evidence="2">Uncharacterized protein</fullName>
    </submittedName>
</protein>
<organism evidence="2 3">
    <name type="scientific">Cryomyces antarcticus</name>
    <dbReference type="NCBI Taxonomy" id="329879"/>
    <lineage>
        <taxon>Eukaryota</taxon>
        <taxon>Fungi</taxon>
        <taxon>Dikarya</taxon>
        <taxon>Ascomycota</taxon>
        <taxon>Pezizomycotina</taxon>
        <taxon>Dothideomycetes</taxon>
        <taxon>Dothideomycetes incertae sedis</taxon>
        <taxon>Cryomyces</taxon>
    </lineage>
</organism>
<accession>A0ABR0KS36</accession>
<feature type="compositionally biased region" description="Basic and acidic residues" evidence="1">
    <location>
        <begin position="18"/>
        <end position="38"/>
    </location>
</feature>